<dbReference type="EMBL" id="JARBHB010000007">
    <property type="protein sequence ID" value="KAJ8879642.1"/>
    <property type="molecule type" value="Genomic_DNA"/>
</dbReference>
<gene>
    <name evidence="2" type="ORF">PR048_020250</name>
</gene>
<sequence length="768" mass="85239">MTPNLFLAKEGSTLPLVFPARWRGAPLTNPPRARLFVIASSLLLVFPLLETADYNAPYTIVAPSFALRVADRNPSHISSLWVAAHQPKAFVELSPACPSNVPSQLDARFSVLLRSLAQDGSRAAMQTSDTITLGIRWYGPGDLHSVHHGYKFTSQLVNSGMGRMGGELTWMTTWNVSTHPITWVALWLTATTRCLAALHAPSLKLPVLAADLGILPHCAPPRRAGYWYRVGYSVRGDVARYPAATLMTYYVRQAGWRLGGGGSYETHEFTSPFLLPRRAVFERGPTRWLHRRGSARVCEACAPIALHCVIRHDTSGRESSVHYNLHGSGMILGEGERGKLFVTRANHVSFVECQEGRVSVQRNRKKEIRENIDRNDLQTPYPDWTSSPELLAPQTGVRPTTQLRSARENKKERKIAAWPQVCQLSRAVSPAVPERFATHVTIELGRESSWGGGRKCISAIFNQLCARTYPCPLLEAPPAILSPVASLENSGTPASGWPYRESDVGPNECGFSVLTTAPPCSANWVRFSAESLPDFRMWELCRTMPLVRGFSRDLPFPATAFRHCSYSPRFTLIVTVGLDVKSRPNFFTQFNHSDRTKHSSVVGSYPPSSSVFSAYVPRCTSLLPDYRTSARWPPPKIADPPAATPGRLSTTLPAAGRRSRPPVVDEDRGGPASPQRRITQYRNPRPKRKSTRAVMASSHLRTVDEGMLKDKSLKAVVDRREQKKSDREGPFPSIHPPHSIHYHPTPPSPLRLFSLLRARNGGKITSRE</sequence>
<name>A0ABQ9H5V8_9NEOP</name>
<feature type="region of interest" description="Disordered" evidence="1">
    <location>
        <begin position="715"/>
        <end position="751"/>
    </location>
</feature>
<dbReference type="Proteomes" id="UP001159363">
    <property type="component" value="Chromosome 6"/>
</dbReference>
<feature type="compositionally biased region" description="Low complexity" evidence="1">
    <location>
        <begin position="730"/>
        <end position="743"/>
    </location>
</feature>
<reference evidence="2 3" key="1">
    <citation type="submission" date="2023-02" db="EMBL/GenBank/DDBJ databases">
        <title>LHISI_Scaffold_Assembly.</title>
        <authorList>
            <person name="Stuart O.P."/>
            <person name="Cleave R."/>
            <person name="Magrath M.J.L."/>
            <person name="Mikheyev A.S."/>
        </authorList>
    </citation>
    <scope>NUCLEOTIDE SEQUENCE [LARGE SCALE GENOMIC DNA]</scope>
    <source>
        <strain evidence="2">Daus_M_001</strain>
        <tissue evidence="2">Leg muscle</tissue>
    </source>
</reference>
<proteinExistence type="predicted"/>
<feature type="region of interest" description="Disordered" evidence="1">
    <location>
        <begin position="630"/>
        <end position="697"/>
    </location>
</feature>
<evidence type="ECO:0000313" key="3">
    <source>
        <dbReference type="Proteomes" id="UP001159363"/>
    </source>
</evidence>
<accession>A0ABQ9H5V8</accession>
<evidence type="ECO:0000256" key="1">
    <source>
        <dbReference type="SAM" id="MobiDB-lite"/>
    </source>
</evidence>
<feature type="compositionally biased region" description="Basic and acidic residues" evidence="1">
    <location>
        <begin position="715"/>
        <end position="729"/>
    </location>
</feature>
<comment type="caution">
    <text evidence="2">The sequence shown here is derived from an EMBL/GenBank/DDBJ whole genome shotgun (WGS) entry which is preliminary data.</text>
</comment>
<organism evidence="2 3">
    <name type="scientific">Dryococelus australis</name>
    <dbReference type="NCBI Taxonomy" id="614101"/>
    <lineage>
        <taxon>Eukaryota</taxon>
        <taxon>Metazoa</taxon>
        <taxon>Ecdysozoa</taxon>
        <taxon>Arthropoda</taxon>
        <taxon>Hexapoda</taxon>
        <taxon>Insecta</taxon>
        <taxon>Pterygota</taxon>
        <taxon>Neoptera</taxon>
        <taxon>Polyneoptera</taxon>
        <taxon>Phasmatodea</taxon>
        <taxon>Verophasmatodea</taxon>
        <taxon>Anareolatae</taxon>
        <taxon>Phasmatidae</taxon>
        <taxon>Eurycanthinae</taxon>
        <taxon>Dryococelus</taxon>
    </lineage>
</organism>
<keyword evidence="3" id="KW-1185">Reference proteome</keyword>
<feature type="region of interest" description="Disordered" evidence="1">
    <location>
        <begin position="376"/>
        <end position="411"/>
    </location>
</feature>
<evidence type="ECO:0000313" key="2">
    <source>
        <dbReference type="EMBL" id="KAJ8879642.1"/>
    </source>
</evidence>
<protein>
    <submittedName>
        <fullName evidence="2">Uncharacterized protein</fullName>
    </submittedName>
</protein>